<dbReference type="Pfam" id="PF07007">
    <property type="entry name" value="LprI"/>
    <property type="match status" value="1"/>
</dbReference>
<comment type="caution">
    <text evidence="3">The sequence shown here is derived from an EMBL/GenBank/DDBJ whole genome shotgun (WGS) entry which is preliminary data.</text>
</comment>
<evidence type="ECO:0000259" key="2">
    <source>
        <dbReference type="Pfam" id="PF07007"/>
    </source>
</evidence>
<name>A0ABN1F5R1_9PROT</name>
<feature type="chain" id="PRO_5047120041" evidence="1">
    <location>
        <begin position="19"/>
        <end position="129"/>
    </location>
</feature>
<feature type="signal peptide" evidence="1">
    <location>
        <begin position="1"/>
        <end position="18"/>
    </location>
</feature>
<proteinExistence type="predicted"/>
<accession>A0ABN1F5R1</accession>
<evidence type="ECO:0000313" key="3">
    <source>
        <dbReference type="EMBL" id="GAA0583050.1"/>
    </source>
</evidence>
<protein>
    <submittedName>
        <fullName evidence="3">Lysozyme inhibitor LprI family protein</fullName>
    </submittedName>
</protein>
<dbReference type="RefSeq" id="WP_166937182.1">
    <property type="nucleotide sequence ID" value="NZ_BAAADD010000010.1"/>
</dbReference>
<reference evidence="3 4" key="1">
    <citation type="journal article" date="2019" name="Int. J. Syst. Evol. Microbiol.">
        <title>The Global Catalogue of Microorganisms (GCM) 10K type strain sequencing project: providing services to taxonomists for standard genome sequencing and annotation.</title>
        <authorList>
            <consortium name="The Broad Institute Genomics Platform"/>
            <consortium name="The Broad Institute Genome Sequencing Center for Infectious Disease"/>
            <person name="Wu L."/>
            <person name="Ma J."/>
        </authorList>
    </citation>
    <scope>NUCLEOTIDE SEQUENCE [LARGE SCALE GENOMIC DNA]</scope>
    <source>
        <strain evidence="3 4">JCM 15089</strain>
    </source>
</reference>
<evidence type="ECO:0000256" key="1">
    <source>
        <dbReference type="SAM" id="SignalP"/>
    </source>
</evidence>
<keyword evidence="4" id="KW-1185">Reference proteome</keyword>
<dbReference type="PANTHER" id="PTHR39176">
    <property type="entry name" value="PERIPLASMIC PROTEIN-RELATED"/>
    <property type="match status" value="1"/>
</dbReference>
<feature type="domain" description="Lysozyme inhibitor LprI-like N-terminal" evidence="2">
    <location>
        <begin position="23"/>
        <end position="114"/>
    </location>
</feature>
<dbReference type="Proteomes" id="UP001499951">
    <property type="component" value="Unassembled WGS sequence"/>
</dbReference>
<organism evidence="3 4">
    <name type="scientific">Rhizomicrobium electricum</name>
    <dbReference type="NCBI Taxonomy" id="480070"/>
    <lineage>
        <taxon>Bacteria</taxon>
        <taxon>Pseudomonadati</taxon>
        <taxon>Pseudomonadota</taxon>
        <taxon>Alphaproteobacteria</taxon>
        <taxon>Micropepsales</taxon>
        <taxon>Micropepsaceae</taxon>
        <taxon>Rhizomicrobium</taxon>
    </lineage>
</organism>
<dbReference type="InterPro" id="IPR009739">
    <property type="entry name" value="LprI-like_N"/>
</dbReference>
<keyword evidence="1" id="KW-0732">Signal</keyword>
<dbReference type="Gene3D" id="1.20.1270.180">
    <property type="match status" value="1"/>
</dbReference>
<evidence type="ECO:0000313" key="4">
    <source>
        <dbReference type="Proteomes" id="UP001499951"/>
    </source>
</evidence>
<dbReference type="PANTHER" id="PTHR39176:SF1">
    <property type="entry name" value="PERIPLASMIC PROTEIN"/>
    <property type="match status" value="1"/>
</dbReference>
<sequence>MKLVLTLASLALAVPALAGDIDCRNAMSQNAMNRCAEAEFQAADARLNAAYGTLMAALNDAGFRAKLKASQRAWIEFRDRECTYETADNEGGSIHPMVYAGCLARLTRQRTMELQAKLACWRNAEKCGM</sequence>
<dbReference type="EMBL" id="BAAADD010000010">
    <property type="protein sequence ID" value="GAA0583050.1"/>
    <property type="molecule type" value="Genomic_DNA"/>
</dbReference>
<gene>
    <name evidence="3" type="ORF">GCM10008942_34950</name>
</gene>